<proteinExistence type="predicted"/>
<evidence type="ECO:0000256" key="4">
    <source>
        <dbReference type="ARBA" id="ARBA00023004"/>
    </source>
</evidence>
<dbReference type="PANTHER" id="PTHR43255">
    <property type="entry name" value="IRON-SULFUR-BINDING OXIDOREDUCTASE FADF-RELATED-RELATED"/>
    <property type="match status" value="1"/>
</dbReference>
<accession>D9PF75</accession>
<organism evidence="7">
    <name type="scientific">sediment metagenome</name>
    <dbReference type="NCBI Taxonomy" id="749907"/>
    <lineage>
        <taxon>unclassified sequences</taxon>
        <taxon>metagenomes</taxon>
        <taxon>ecological metagenomes</taxon>
    </lineage>
</organism>
<gene>
    <name evidence="7" type="ORF">LDC_0153</name>
</gene>
<dbReference type="GO" id="GO:0046872">
    <property type="term" value="F:metal ion binding"/>
    <property type="evidence" value="ECO:0007669"/>
    <property type="project" value="UniProtKB-KW"/>
</dbReference>
<keyword evidence="4" id="KW-0408">Iron</keyword>
<keyword evidence="3" id="KW-0560">Oxidoreductase</keyword>
<evidence type="ECO:0000256" key="1">
    <source>
        <dbReference type="ARBA" id="ARBA00022485"/>
    </source>
</evidence>
<keyword evidence="5" id="KW-0411">Iron-sulfur</keyword>
<name>D9PF75_9ZZZZ</name>
<comment type="caution">
    <text evidence="7">The sequence shown here is derived from an EMBL/GenBank/DDBJ whole genome shotgun (WGS) entry which is preliminary data.</text>
</comment>
<keyword evidence="1" id="KW-0004">4Fe-4S</keyword>
<evidence type="ECO:0000313" key="7">
    <source>
        <dbReference type="EMBL" id="EFK97790.1"/>
    </source>
</evidence>
<evidence type="ECO:0000256" key="2">
    <source>
        <dbReference type="ARBA" id="ARBA00022723"/>
    </source>
</evidence>
<protein>
    <submittedName>
        <fullName evidence="7">Uncharacterized protein ywjF</fullName>
    </submittedName>
</protein>
<dbReference type="GO" id="GO:0016491">
    <property type="term" value="F:oxidoreductase activity"/>
    <property type="evidence" value="ECO:0007669"/>
    <property type="project" value="UniProtKB-KW"/>
</dbReference>
<dbReference type="AlphaFoldDB" id="D9PF75"/>
<evidence type="ECO:0000256" key="5">
    <source>
        <dbReference type="ARBA" id="ARBA00023014"/>
    </source>
</evidence>
<feature type="domain" description="Cysteine-rich" evidence="6">
    <location>
        <begin position="24"/>
        <end position="109"/>
    </location>
</feature>
<dbReference type="EMBL" id="ADZX01000021">
    <property type="protein sequence ID" value="EFK97790.1"/>
    <property type="molecule type" value="Genomic_DNA"/>
</dbReference>
<keyword evidence="2" id="KW-0479">Metal-binding</keyword>
<feature type="domain" description="Cysteine-rich" evidence="6">
    <location>
        <begin position="148"/>
        <end position="234"/>
    </location>
</feature>
<dbReference type="GO" id="GO:0051539">
    <property type="term" value="F:4 iron, 4 sulfur cluster binding"/>
    <property type="evidence" value="ECO:0007669"/>
    <property type="project" value="UniProtKB-KW"/>
</dbReference>
<feature type="non-terminal residue" evidence="7">
    <location>
        <position position="1"/>
    </location>
</feature>
<dbReference type="Pfam" id="PF02754">
    <property type="entry name" value="CCG"/>
    <property type="match status" value="2"/>
</dbReference>
<sequence>AAREDWIGELPVPRLRDKGRAEYLLFVGCAGAYDERNKDVLRAVCRLLNRAGVDYAVLGTEEGCCGDPARRAGHEYLFQAQAQRNIETFTRYEVGAVVTACPHCFNMIRNEYPQFDWSASRVLHHSELLQDLVAQGRLRLRAGSGARVTYHDSCYLGRHNGVYDAPRDLVDALGLERVEMDRSRRDGFCCGAGGARMFMEESLGTRINQNRVDEAAGTGAAEVCTACPFCLTMIGDGIKETGREETLRALDLAEMIERQLDDGAPPPR</sequence>
<reference evidence="7" key="1">
    <citation type="submission" date="2010-07" db="EMBL/GenBank/DDBJ databases">
        <authorList>
            <consortium name="CONSOLIDER consortium CSD2007-00005"/>
            <person name="Guazzaroni M.-E."/>
            <person name="Richter M."/>
            <person name="Garcia-Salamanca A."/>
            <person name="Yarza P."/>
            <person name="Ferrer M."/>
        </authorList>
    </citation>
    <scope>NUCLEOTIDE SEQUENCE</scope>
</reference>
<dbReference type="InterPro" id="IPR004017">
    <property type="entry name" value="Cys_rich_dom"/>
</dbReference>
<evidence type="ECO:0000259" key="6">
    <source>
        <dbReference type="Pfam" id="PF02754"/>
    </source>
</evidence>
<dbReference type="GO" id="GO:0005886">
    <property type="term" value="C:plasma membrane"/>
    <property type="evidence" value="ECO:0007669"/>
    <property type="project" value="TreeGrafter"/>
</dbReference>
<evidence type="ECO:0000256" key="3">
    <source>
        <dbReference type="ARBA" id="ARBA00023002"/>
    </source>
</evidence>
<reference evidence="7" key="2">
    <citation type="journal article" date="2011" name="Microb. Ecol.">
        <title>Taxonomic and Functional Metagenomic Profiling of the Microbial Community in the Anoxic Sediment of a Sub-saline Shallow Lake (Laguna de Carrizo, Central Spain).</title>
        <authorList>
            <person name="Ferrer M."/>
            <person name="Guazzaroni M.E."/>
            <person name="Richter M."/>
            <person name="Garcia-Salamanca A."/>
            <person name="Yarza P."/>
            <person name="Suarez-Suarez A."/>
            <person name="Solano J."/>
            <person name="Alcaide M."/>
            <person name="van Dillewijn P."/>
            <person name="Molina-Henares M.A."/>
            <person name="Lopez-Cortes N."/>
            <person name="Al-Ramahi Y."/>
            <person name="Guerrero C."/>
            <person name="Acosta A."/>
            <person name="de Eugenio L.I."/>
            <person name="Martinez V."/>
            <person name="Marques S."/>
            <person name="Rojo F."/>
            <person name="Santero E."/>
            <person name="Genilloud O."/>
            <person name="Perez-Perez J."/>
            <person name="Rossello-Mora R."/>
            <person name="Ramos J.L."/>
        </authorList>
    </citation>
    <scope>NUCLEOTIDE SEQUENCE</scope>
</reference>
<dbReference type="PANTHER" id="PTHR43255:SF1">
    <property type="entry name" value="IRON-SULFUR-BINDING OXIDOREDUCTASE FADF-RELATED"/>
    <property type="match status" value="1"/>
</dbReference>
<dbReference type="InterPro" id="IPR051460">
    <property type="entry name" value="HdrC_iron-sulfur_subunit"/>
</dbReference>